<keyword evidence="4" id="KW-1185">Reference proteome</keyword>
<dbReference type="AlphaFoldDB" id="A0A8J4F6S3"/>
<evidence type="ECO:0000259" key="2">
    <source>
        <dbReference type="Pfam" id="PF25597"/>
    </source>
</evidence>
<feature type="domain" description="Retroviral polymerase SH3-like" evidence="2">
    <location>
        <begin position="16"/>
        <end position="74"/>
    </location>
</feature>
<proteinExistence type="predicted"/>
<protein>
    <recommendedName>
        <fullName evidence="2">Retroviral polymerase SH3-like domain-containing protein</fullName>
    </recommendedName>
</protein>
<dbReference type="Pfam" id="PF25597">
    <property type="entry name" value="SH3_retrovirus"/>
    <property type="match status" value="1"/>
</dbReference>
<feature type="non-terminal residue" evidence="3">
    <location>
        <position position="1"/>
    </location>
</feature>
<dbReference type="InterPro" id="IPR057670">
    <property type="entry name" value="SH3_retrovirus"/>
</dbReference>
<evidence type="ECO:0000313" key="4">
    <source>
        <dbReference type="Proteomes" id="UP000747399"/>
    </source>
</evidence>
<accession>A0A8J4F6S3</accession>
<feature type="region of interest" description="Disordered" evidence="1">
    <location>
        <begin position="69"/>
        <end position="102"/>
    </location>
</feature>
<feature type="non-terminal residue" evidence="3">
    <location>
        <position position="102"/>
    </location>
</feature>
<evidence type="ECO:0000256" key="1">
    <source>
        <dbReference type="SAM" id="MobiDB-lite"/>
    </source>
</evidence>
<gene>
    <name evidence="3" type="ORF">Vafri_14448</name>
</gene>
<evidence type="ECO:0000313" key="3">
    <source>
        <dbReference type="EMBL" id="GIL59722.1"/>
    </source>
</evidence>
<feature type="compositionally biased region" description="Low complexity" evidence="1">
    <location>
        <begin position="84"/>
        <end position="93"/>
    </location>
</feature>
<comment type="caution">
    <text evidence="3">The sequence shown here is derived from an EMBL/GenBank/DDBJ whole genome shotgun (WGS) entry which is preliminary data.</text>
</comment>
<organism evidence="3 4">
    <name type="scientific">Volvox africanus</name>
    <dbReference type="NCBI Taxonomy" id="51714"/>
    <lineage>
        <taxon>Eukaryota</taxon>
        <taxon>Viridiplantae</taxon>
        <taxon>Chlorophyta</taxon>
        <taxon>core chlorophytes</taxon>
        <taxon>Chlorophyceae</taxon>
        <taxon>CS clade</taxon>
        <taxon>Chlamydomonadales</taxon>
        <taxon>Volvocaceae</taxon>
        <taxon>Volvox</taxon>
    </lineage>
</organism>
<sequence length="102" mass="11195">FFDERPDVSHLRIFGCAAYVHVPKEKRNKLDPVSRKGTLVGYESGGIYRVLLDGSVETCTDVRFDETTVGLERQQDESDDDAAEGGMEAPMAERTQVANGGS</sequence>
<dbReference type="Proteomes" id="UP000747399">
    <property type="component" value="Unassembled WGS sequence"/>
</dbReference>
<reference evidence="3" key="1">
    <citation type="journal article" date="2021" name="Proc. Natl. Acad. Sci. U.S.A.">
        <title>Three genomes in the algal genus Volvox reveal the fate of a haploid sex-determining region after a transition to homothallism.</title>
        <authorList>
            <person name="Yamamoto K."/>
            <person name="Hamaji T."/>
            <person name="Kawai-Toyooka H."/>
            <person name="Matsuzaki R."/>
            <person name="Takahashi F."/>
            <person name="Nishimura Y."/>
            <person name="Kawachi M."/>
            <person name="Noguchi H."/>
            <person name="Minakuchi Y."/>
            <person name="Umen J.G."/>
            <person name="Toyoda A."/>
            <person name="Nozaki H."/>
        </authorList>
    </citation>
    <scope>NUCLEOTIDE SEQUENCE</scope>
    <source>
        <strain evidence="3">NIES-3780</strain>
    </source>
</reference>
<name>A0A8J4F6S3_9CHLO</name>
<dbReference type="EMBL" id="BNCO01000036">
    <property type="protein sequence ID" value="GIL59722.1"/>
    <property type="molecule type" value="Genomic_DNA"/>
</dbReference>